<dbReference type="Proteomes" id="UP000827092">
    <property type="component" value="Unassembled WGS sequence"/>
</dbReference>
<sequence>MHLQNVSLPKTAISNNTYEDSKLVSAKQRFFSRDRKKNTFDRPSSERASLPGLPRTPHSTSKGWKEEFRSVGVTSH</sequence>
<gene>
    <name evidence="2" type="ORF">JTE90_006146</name>
</gene>
<proteinExistence type="predicted"/>
<dbReference type="AlphaFoldDB" id="A0AAV6TYA3"/>
<evidence type="ECO:0000313" key="3">
    <source>
        <dbReference type="Proteomes" id="UP000827092"/>
    </source>
</evidence>
<feature type="compositionally biased region" description="Basic and acidic residues" evidence="1">
    <location>
        <begin position="31"/>
        <end position="45"/>
    </location>
</feature>
<dbReference type="EMBL" id="JAFNEN010000891">
    <property type="protein sequence ID" value="KAG8176356.1"/>
    <property type="molecule type" value="Genomic_DNA"/>
</dbReference>
<comment type="caution">
    <text evidence="2">The sequence shown here is derived from an EMBL/GenBank/DDBJ whole genome shotgun (WGS) entry which is preliminary data.</text>
</comment>
<reference evidence="2 3" key="1">
    <citation type="journal article" date="2022" name="Nat. Ecol. Evol.">
        <title>A masculinizing supergene underlies an exaggerated male reproductive morph in a spider.</title>
        <authorList>
            <person name="Hendrickx F."/>
            <person name="De Corte Z."/>
            <person name="Sonet G."/>
            <person name="Van Belleghem S.M."/>
            <person name="Kostlbacher S."/>
            <person name="Vangestel C."/>
        </authorList>
    </citation>
    <scope>NUCLEOTIDE SEQUENCE [LARGE SCALE GENOMIC DNA]</scope>
    <source>
        <strain evidence="2">W744_W776</strain>
    </source>
</reference>
<evidence type="ECO:0000313" key="2">
    <source>
        <dbReference type="EMBL" id="KAG8176356.1"/>
    </source>
</evidence>
<accession>A0AAV6TYA3</accession>
<keyword evidence="3" id="KW-1185">Reference proteome</keyword>
<feature type="region of interest" description="Disordered" evidence="1">
    <location>
        <begin position="29"/>
        <end position="76"/>
    </location>
</feature>
<protein>
    <submittedName>
        <fullName evidence="2">Uncharacterized protein</fullName>
    </submittedName>
</protein>
<name>A0AAV6TYA3_9ARAC</name>
<evidence type="ECO:0000256" key="1">
    <source>
        <dbReference type="SAM" id="MobiDB-lite"/>
    </source>
</evidence>
<organism evidence="2 3">
    <name type="scientific">Oedothorax gibbosus</name>
    <dbReference type="NCBI Taxonomy" id="931172"/>
    <lineage>
        <taxon>Eukaryota</taxon>
        <taxon>Metazoa</taxon>
        <taxon>Ecdysozoa</taxon>
        <taxon>Arthropoda</taxon>
        <taxon>Chelicerata</taxon>
        <taxon>Arachnida</taxon>
        <taxon>Araneae</taxon>
        <taxon>Araneomorphae</taxon>
        <taxon>Entelegynae</taxon>
        <taxon>Araneoidea</taxon>
        <taxon>Linyphiidae</taxon>
        <taxon>Erigoninae</taxon>
        <taxon>Oedothorax</taxon>
    </lineage>
</organism>